<dbReference type="InterPro" id="IPR042175">
    <property type="entry name" value="Cell/Rod_MreC_2"/>
</dbReference>
<accession>A0A7Z2S6J4</accession>
<dbReference type="GO" id="GO:0005886">
    <property type="term" value="C:plasma membrane"/>
    <property type="evidence" value="ECO:0007669"/>
    <property type="project" value="TreeGrafter"/>
</dbReference>
<feature type="transmembrane region" description="Helical" evidence="6">
    <location>
        <begin position="20"/>
        <end position="42"/>
    </location>
</feature>
<dbReference type="InterPro" id="IPR055342">
    <property type="entry name" value="MreC_beta-barrel_core"/>
</dbReference>
<keyword evidence="6" id="KW-0812">Transmembrane</keyword>
<protein>
    <recommendedName>
        <fullName evidence="2">Cell shape-determining protein MreC</fullName>
    </recommendedName>
    <alternativeName>
        <fullName evidence="4">Cell shape protein MreC</fullName>
    </alternativeName>
</protein>
<dbReference type="InterPro" id="IPR042177">
    <property type="entry name" value="Cell/Rod_1"/>
</dbReference>
<keyword evidence="6" id="KW-0472">Membrane</keyword>
<dbReference type="AlphaFoldDB" id="A0A7Z2S6J4"/>
<feature type="domain" description="Rod shape-determining protein MreC beta-barrel core" evidence="7">
    <location>
        <begin position="137"/>
        <end position="274"/>
    </location>
</feature>
<name>A0A7Z2S6J4_9SPHN</name>
<proteinExistence type="inferred from homology"/>
<dbReference type="PANTHER" id="PTHR34138:SF1">
    <property type="entry name" value="CELL SHAPE-DETERMINING PROTEIN MREC"/>
    <property type="match status" value="1"/>
</dbReference>
<evidence type="ECO:0000256" key="2">
    <source>
        <dbReference type="ARBA" id="ARBA00013855"/>
    </source>
</evidence>
<evidence type="ECO:0000256" key="3">
    <source>
        <dbReference type="ARBA" id="ARBA00022960"/>
    </source>
</evidence>
<evidence type="ECO:0000256" key="5">
    <source>
        <dbReference type="SAM" id="MobiDB-lite"/>
    </source>
</evidence>
<dbReference type="GO" id="GO:0008360">
    <property type="term" value="P:regulation of cell shape"/>
    <property type="evidence" value="ECO:0007669"/>
    <property type="project" value="UniProtKB-KW"/>
</dbReference>
<keyword evidence="6" id="KW-1133">Transmembrane helix</keyword>
<feature type="region of interest" description="Disordered" evidence="5">
    <location>
        <begin position="280"/>
        <end position="308"/>
    </location>
</feature>
<comment type="similarity">
    <text evidence="1">Belongs to the MreC family.</text>
</comment>
<evidence type="ECO:0000313" key="9">
    <source>
        <dbReference type="Proteomes" id="UP000464468"/>
    </source>
</evidence>
<evidence type="ECO:0000313" key="8">
    <source>
        <dbReference type="EMBL" id="QHL91573.1"/>
    </source>
</evidence>
<keyword evidence="3" id="KW-0133">Cell shape</keyword>
<dbReference type="KEGG" id="schy:GVO57_13155"/>
<dbReference type="Gene3D" id="2.40.10.340">
    <property type="entry name" value="Rod shape-determining protein MreC, domain 1"/>
    <property type="match status" value="1"/>
</dbReference>
<dbReference type="EMBL" id="CP047895">
    <property type="protein sequence ID" value="QHL91573.1"/>
    <property type="molecule type" value="Genomic_DNA"/>
</dbReference>
<evidence type="ECO:0000256" key="1">
    <source>
        <dbReference type="ARBA" id="ARBA00009369"/>
    </source>
</evidence>
<dbReference type="Pfam" id="PF04085">
    <property type="entry name" value="MreC"/>
    <property type="match status" value="1"/>
</dbReference>
<keyword evidence="9" id="KW-1185">Reference proteome</keyword>
<dbReference type="RefSeq" id="WP_160593609.1">
    <property type="nucleotide sequence ID" value="NZ_CP047895.1"/>
</dbReference>
<evidence type="ECO:0000256" key="4">
    <source>
        <dbReference type="ARBA" id="ARBA00032089"/>
    </source>
</evidence>
<evidence type="ECO:0000256" key="6">
    <source>
        <dbReference type="SAM" id="Phobius"/>
    </source>
</evidence>
<dbReference type="Proteomes" id="UP000464468">
    <property type="component" value="Chromosome"/>
</dbReference>
<dbReference type="PANTHER" id="PTHR34138">
    <property type="entry name" value="CELL SHAPE-DETERMINING PROTEIN MREC"/>
    <property type="match status" value="1"/>
</dbReference>
<organism evidence="8 9">
    <name type="scientific">Sphingomonas changnyeongensis</name>
    <dbReference type="NCBI Taxonomy" id="2698679"/>
    <lineage>
        <taxon>Bacteria</taxon>
        <taxon>Pseudomonadati</taxon>
        <taxon>Pseudomonadota</taxon>
        <taxon>Alphaproteobacteria</taxon>
        <taxon>Sphingomonadales</taxon>
        <taxon>Sphingomonadaceae</taxon>
        <taxon>Sphingomonas</taxon>
    </lineage>
</organism>
<gene>
    <name evidence="8" type="ORF">GVO57_13155</name>
</gene>
<dbReference type="Gene3D" id="2.40.10.350">
    <property type="entry name" value="Rod shape-determining protein MreC, domain 2"/>
    <property type="match status" value="1"/>
</dbReference>
<dbReference type="InterPro" id="IPR007221">
    <property type="entry name" value="MreC"/>
</dbReference>
<sequence length="308" mass="31319">MARPSDRRPGHSRRAQYGLFFSYVAAVSGAVVALLLLILSAVDPQGFGALKGAVGDAMMPLSAGGRAVVRTAGDLGTDMGAYVDAAGKVRRLEAEARARETALIKARAVAVENARLKRLLGIVDAERPPVATARLVSSSGTSIRRFAMLSAGLTSGVRTGMPVRGPEGLVGRVAGAGAISARVQLITDGGTVVPVKRAADGLPAIATGLGDGRIEIRTLGAESNPFRPGDIFLTSGAGGVYPPDVPVARVTRRTRDGAVALPAADPARLDYAIVEQPFQPALADAESGNAPAAESGGQNGSQNGAGQP</sequence>
<reference evidence="8 9" key="1">
    <citation type="submission" date="2020-01" db="EMBL/GenBank/DDBJ databases">
        <title>Sphingomonas sp. C33 whole genome sequece.</title>
        <authorList>
            <person name="Park C."/>
        </authorList>
    </citation>
    <scope>NUCLEOTIDE SEQUENCE [LARGE SCALE GENOMIC DNA]</scope>
    <source>
        <strain evidence="8 9">C33</strain>
    </source>
</reference>
<evidence type="ECO:0000259" key="7">
    <source>
        <dbReference type="Pfam" id="PF04085"/>
    </source>
</evidence>